<reference evidence="1 2" key="1">
    <citation type="submission" date="2015-01" db="EMBL/GenBank/DDBJ databases">
        <title>Evolution of Trichinella species and genotypes.</title>
        <authorList>
            <person name="Korhonen P.K."/>
            <person name="Edoardo P."/>
            <person name="Giuseppe L.R."/>
            <person name="Gasser R.B."/>
        </authorList>
    </citation>
    <scope>NUCLEOTIDE SEQUENCE [LARGE SCALE GENOMIC DNA]</scope>
    <source>
        <strain evidence="1">ISS470</strain>
    </source>
</reference>
<evidence type="ECO:0000313" key="1">
    <source>
        <dbReference type="EMBL" id="KRY89541.1"/>
    </source>
</evidence>
<sequence>MQQCFTSDLINKISSHTLHYRDFMNCMIADVNFKLLSNGEISKKLEHVSNYRTSRKAGFVIRQMIARFGELCRLETDWKNNDAGCRCC</sequence>
<dbReference type="AlphaFoldDB" id="A0A0V1FUF3"/>
<protein>
    <submittedName>
        <fullName evidence="1">Uncharacterized protein</fullName>
    </submittedName>
</protein>
<dbReference type="EMBL" id="JYDT01000030">
    <property type="protein sequence ID" value="KRY89541.1"/>
    <property type="molecule type" value="Genomic_DNA"/>
</dbReference>
<comment type="caution">
    <text evidence="1">The sequence shown here is derived from an EMBL/GenBank/DDBJ whole genome shotgun (WGS) entry which is preliminary data.</text>
</comment>
<gene>
    <name evidence="1" type="ORF">T4D_6663</name>
</gene>
<proteinExistence type="predicted"/>
<name>A0A0V1FUF3_TRIPS</name>
<keyword evidence="2" id="KW-1185">Reference proteome</keyword>
<dbReference type="Proteomes" id="UP000054995">
    <property type="component" value="Unassembled WGS sequence"/>
</dbReference>
<organism evidence="1 2">
    <name type="scientific">Trichinella pseudospiralis</name>
    <name type="common">Parasitic roundworm</name>
    <dbReference type="NCBI Taxonomy" id="6337"/>
    <lineage>
        <taxon>Eukaryota</taxon>
        <taxon>Metazoa</taxon>
        <taxon>Ecdysozoa</taxon>
        <taxon>Nematoda</taxon>
        <taxon>Enoplea</taxon>
        <taxon>Dorylaimia</taxon>
        <taxon>Trichinellida</taxon>
        <taxon>Trichinellidae</taxon>
        <taxon>Trichinella</taxon>
    </lineage>
</organism>
<accession>A0A0V1FUF3</accession>
<evidence type="ECO:0000313" key="2">
    <source>
        <dbReference type="Proteomes" id="UP000054995"/>
    </source>
</evidence>